<evidence type="ECO:0000256" key="9">
    <source>
        <dbReference type="ARBA" id="ARBA00047280"/>
    </source>
</evidence>
<name>A0A084APR1_STACB</name>
<keyword evidence="3" id="KW-0645">Protease</keyword>
<evidence type="ECO:0000256" key="4">
    <source>
        <dbReference type="ARBA" id="ARBA00022692"/>
    </source>
</evidence>
<feature type="transmembrane region" description="Helical" evidence="11">
    <location>
        <begin position="284"/>
        <end position="302"/>
    </location>
</feature>
<evidence type="ECO:0000256" key="5">
    <source>
        <dbReference type="ARBA" id="ARBA00022801"/>
    </source>
</evidence>
<gene>
    <name evidence="13" type="ORF">S7711_04543</name>
</gene>
<evidence type="ECO:0000256" key="1">
    <source>
        <dbReference type="ARBA" id="ARBA00004477"/>
    </source>
</evidence>
<evidence type="ECO:0000256" key="7">
    <source>
        <dbReference type="ARBA" id="ARBA00022989"/>
    </source>
</evidence>
<evidence type="ECO:0000256" key="11">
    <source>
        <dbReference type="SAM" id="Phobius"/>
    </source>
</evidence>
<evidence type="ECO:0000313" key="14">
    <source>
        <dbReference type="Proteomes" id="UP000028045"/>
    </source>
</evidence>
<sequence>MVFQSGSVSDPHGLSQTRALGLLVLYCLVYVLPLYASAATRPSASRSRDAPESIRARIRAVSLSTAACSLSTLLILYGRQARDEHATAGPVQLSPWHHMGYWPVDLAVSAKALLLTALLFAGPLYECLVIDGAWAEWARLEPVKQAWRDWPTWRNLVAGPVTEECLFRSAAVPLLLLAGSSHTRVIFLSPLVFGLAHLHHFYEFRLTNPGVSLAAAIARSVLQFSYTSLFGMYATFIFVRTASLPSVVLIHTFCNYMGLPRFWGSVEPHWLYGSEPRASSSTRLWTGIYYALLVGGLVLWWQNLYALTETPMALARFLTTSA</sequence>
<dbReference type="AlphaFoldDB" id="A0A084APR1"/>
<feature type="transmembrane region" description="Helical" evidence="11">
    <location>
        <begin position="99"/>
        <end position="121"/>
    </location>
</feature>
<keyword evidence="5" id="KW-0378">Hydrolase</keyword>
<evidence type="ECO:0000256" key="10">
    <source>
        <dbReference type="ARBA" id="ARBA00049729"/>
    </source>
</evidence>
<keyword evidence="4 11" id="KW-0812">Transmembrane</keyword>
<evidence type="ECO:0000259" key="12">
    <source>
        <dbReference type="Pfam" id="PF02517"/>
    </source>
</evidence>
<evidence type="ECO:0000256" key="8">
    <source>
        <dbReference type="ARBA" id="ARBA00023136"/>
    </source>
</evidence>
<accession>A0A084APR1</accession>
<evidence type="ECO:0000256" key="2">
    <source>
        <dbReference type="ARBA" id="ARBA00006897"/>
    </source>
</evidence>
<dbReference type="OrthoDB" id="271604at2759"/>
<feature type="transmembrane region" description="Helical" evidence="11">
    <location>
        <begin position="20"/>
        <end position="39"/>
    </location>
</feature>
<protein>
    <recommendedName>
        <fullName evidence="10">intramembrane prenyl-peptidase Rce1</fullName>
        <ecNumber evidence="10">3.4.26.1</ecNumber>
    </recommendedName>
</protein>
<feature type="transmembrane region" description="Helical" evidence="11">
    <location>
        <begin position="230"/>
        <end position="254"/>
    </location>
</feature>
<dbReference type="PANTHER" id="PTHR13046:SF0">
    <property type="entry name" value="CAAX PRENYL PROTEASE 2"/>
    <property type="match status" value="1"/>
</dbReference>
<dbReference type="InterPro" id="IPR003675">
    <property type="entry name" value="Rce1/LyrA-like_dom"/>
</dbReference>
<keyword evidence="7 11" id="KW-1133">Transmembrane helix</keyword>
<dbReference type="InterPro" id="IPR039731">
    <property type="entry name" value="Rce1"/>
</dbReference>
<dbReference type="Proteomes" id="UP000028045">
    <property type="component" value="Unassembled WGS sequence"/>
</dbReference>
<evidence type="ECO:0000256" key="3">
    <source>
        <dbReference type="ARBA" id="ARBA00022670"/>
    </source>
</evidence>
<dbReference type="Pfam" id="PF02517">
    <property type="entry name" value="Rce1-like"/>
    <property type="match status" value="1"/>
</dbReference>
<dbReference type="GO" id="GO:0004222">
    <property type="term" value="F:metalloendopeptidase activity"/>
    <property type="evidence" value="ECO:0007669"/>
    <property type="project" value="InterPro"/>
</dbReference>
<dbReference type="HOGENOM" id="CLU_049909_1_1_1"/>
<keyword evidence="14" id="KW-1185">Reference proteome</keyword>
<comment type="subcellular location">
    <subcellularLocation>
        <location evidence="1">Endoplasmic reticulum membrane</location>
        <topology evidence="1">Multi-pass membrane protein</topology>
    </subcellularLocation>
</comment>
<evidence type="ECO:0000256" key="6">
    <source>
        <dbReference type="ARBA" id="ARBA00022824"/>
    </source>
</evidence>
<comment type="similarity">
    <text evidence="2">Belongs to the peptidase U48 family.</text>
</comment>
<proteinExistence type="inferred from homology"/>
<keyword evidence="6" id="KW-0256">Endoplasmic reticulum</keyword>
<dbReference type="GO" id="GO:0071586">
    <property type="term" value="P:CAAX-box protein processing"/>
    <property type="evidence" value="ECO:0007669"/>
    <property type="project" value="InterPro"/>
</dbReference>
<organism evidence="13 14">
    <name type="scientific">Stachybotrys chartarum (strain CBS 109288 / IBT 7711)</name>
    <name type="common">Toxic black mold</name>
    <name type="synonym">Stilbospora chartarum</name>
    <dbReference type="NCBI Taxonomy" id="1280523"/>
    <lineage>
        <taxon>Eukaryota</taxon>
        <taxon>Fungi</taxon>
        <taxon>Dikarya</taxon>
        <taxon>Ascomycota</taxon>
        <taxon>Pezizomycotina</taxon>
        <taxon>Sordariomycetes</taxon>
        <taxon>Hypocreomycetidae</taxon>
        <taxon>Hypocreales</taxon>
        <taxon>Stachybotryaceae</taxon>
        <taxon>Stachybotrys</taxon>
    </lineage>
</organism>
<dbReference type="PANTHER" id="PTHR13046">
    <property type="entry name" value="PROTEASE U48 CAAX PRENYL PROTEASE RCE1"/>
    <property type="match status" value="1"/>
</dbReference>
<feature type="domain" description="CAAX prenyl protease 2/Lysostaphin resistance protein A-like" evidence="12">
    <location>
        <begin position="151"/>
        <end position="257"/>
    </location>
</feature>
<keyword evidence="8 11" id="KW-0472">Membrane</keyword>
<dbReference type="EC" id="3.4.26.1" evidence="10"/>
<dbReference type="EMBL" id="KL648624">
    <property type="protein sequence ID" value="KEY67290.1"/>
    <property type="molecule type" value="Genomic_DNA"/>
</dbReference>
<reference evidence="13 14" key="1">
    <citation type="journal article" date="2014" name="BMC Genomics">
        <title>Comparative genome sequencing reveals chemotype-specific gene clusters in the toxigenic black mold Stachybotrys.</title>
        <authorList>
            <person name="Semeiks J."/>
            <person name="Borek D."/>
            <person name="Otwinowski Z."/>
            <person name="Grishin N.V."/>
        </authorList>
    </citation>
    <scope>NUCLEOTIDE SEQUENCE [LARGE SCALE GENOMIC DNA]</scope>
    <source>
        <strain evidence="14">CBS 109288 / IBT 7711</strain>
    </source>
</reference>
<evidence type="ECO:0000313" key="13">
    <source>
        <dbReference type="EMBL" id="KEY67290.1"/>
    </source>
</evidence>
<feature type="transmembrane region" description="Helical" evidence="11">
    <location>
        <begin position="60"/>
        <end position="79"/>
    </location>
</feature>
<dbReference type="GO" id="GO:0005789">
    <property type="term" value="C:endoplasmic reticulum membrane"/>
    <property type="evidence" value="ECO:0007669"/>
    <property type="project" value="UniProtKB-SubCell"/>
</dbReference>
<comment type="catalytic activity">
    <reaction evidence="9">
        <text>Hydrolyzes the peptide bond -P2-(S-farnesyl or geranylgeranyl)C-P1'-P2'-P3'-COOH where P1' and P2' are amino acids with aliphatic sidechains and P3' is any C-terminal residue.</text>
        <dbReference type="EC" id="3.4.26.1"/>
    </reaction>
</comment>